<dbReference type="AlphaFoldDB" id="A0A371BDJ0"/>
<evidence type="ECO:0000313" key="2">
    <source>
        <dbReference type="EMBL" id="RDV05463.1"/>
    </source>
</evidence>
<dbReference type="EMBL" id="QRGO01000001">
    <property type="protein sequence ID" value="RDV05463.1"/>
    <property type="molecule type" value="Genomic_DNA"/>
</dbReference>
<keyword evidence="3" id="KW-1185">Reference proteome</keyword>
<reference evidence="3" key="1">
    <citation type="submission" date="2018-08" db="EMBL/GenBank/DDBJ databases">
        <authorList>
            <person name="Kim S.-J."/>
            <person name="Jung G.-Y."/>
        </authorList>
    </citation>
    <scope>NUCLEOTIDE SEQUENCE [LARGE SCALE GENOMIC DNA]</scope>
    <source>
        <strain evidence="3">GY_H</strain>
    </source>
</reference>
<sequence length="180" mass="19751">MPGRARLCSGVAARLLVVLSRRRRGRRRHRRRRRGARARGARRRYVPHGRCTGGCRHGRIIRRHRRTGVGAAVPVTQHQNGDQDHSGNAADPSPCRTRTGAAAQCRVAQCRISQRRVGWAGVETRIVETGVAHGSSSWFHASHGSLLRRTFARRKSCSGETGGHVGSDGTNVGLRACKMV</sequence>
<protein>
    <submittedName>
        <fullName evidence="2">Uncharacterized protein</fullName>
    </submittedName>
</protein>
<dbReference type="Proteomes" id="UP000263993">
    <property type="component" value="Unassembled WGS sequence"/>
</dbReference>
<name>A0A371BDJ0_9BRAD</name>
<feature type="region of interest" description="Disordered" evidence="1">
    <location>
        <begin position="73"/>
        <end position="95"/>
    </location>
</feature>
<gene>
    <name evidence="2" type="ORF">DXH78_13290</name>
</gene>
<proteinExistence type="predicted"/>
<organism evidence="2 3">
    <name type="scientific">Undibacter mobilis</name>
    <dbReference type="NCBI Taxonomy" id="2292256"/>
    <lineage>
        <taxon>Bacteria</taxon>
        <taxon>Pseudomonadati</taxon>
        <taxon>Pseudomonadota</taxon>
        <taxon>Alphaproteobacteria</taxon>
        <taxon>Hyphomicrobiales</taxon>
        <taxon>Nitrobacteraceae</taxon>
        <taxon>Undibacter</taxon>
    </lineage>
</organism>
<accession>A0A371BDJ0</accession>
<evidence type="ECO:0000313" key="3">
    <source>
        <dbReference type="Proteomes" id="UP000263993"/>
    </source>
</evidence>
<evidence type="ECO:0000256" key="1">
    <source>
        <dbReference type="SAM" id="MobiDB-lite"/>
    </source>
</evidence>
<feature type="region of interest" description="Disordered" evidence="1">
    <location>
        <begin position="22"/>
        <end position="44"/>
    </location>
</feature>
<comment type="caution">
    <text evidence="2">The sequence shown here is derived from an EMBL/GenBank/DDBJ whole genome shotgun (WGS) entry which is preliminary data.</text>
</comment>